<keyword evidence="8" id="KW-0472">Membrane</keyword>
<dbReference type="InterPro" id="IPR015853">
    <property type="entry name" value="ABC_transpr_FbpC"/>
</dbReference>
<dbReference type="PROSITE" id="PS00211">
    <property type="entry name" value="ABC_TRANSPORTER_1"/>
    <property type="match status" value="1"/>
</dbReference>
<evidence type="ECO:0000256" key="6">
    <source>
        <dbReference type="ARBA" id="ARBA00023004"/>
    </source>
</evidence>
<keyword evidence="5" id="KW-0067">ATP-binding</keyword>
<dbReference type="InterPro" id="IPR027417">
    <property type="entry name" value="P-loop_NTPase"/>
</dbReference>
<organism evidence="14 15">
    <name type="scientific">Geobacillus kaustophilus</name>
    <dbReference type="NCBI Taxonomy" id="1462"/>
    <lineage>
        <taxon>Bacteria</taxon>
        <taxon>Bacillati</taxon>
        <taxon>Bacillota</taxon>
        <taxon>Bacilli</taxon>
        <taxon>Bacillales</taxon>
        <taxon>Anoxybacillaceae</taxon>
        <taxon>Geobacillus</taxon>
        <taxon>Geobacillus thermoleovorans group</taxon>
    </lineage>
</organism>
<comment type="caution">
    <text evidence="14">The sequence shown here is derived from an EMBL/GenBank/DDBJ whole genome shotgun (WGS) entry which is preliminary data.</text>
</comment>
<keyword evidence="2" id="KW-1003">Cell membrane</keyword>
<dbReference type="OrthoDB" id="9790614at2"/>
<dbReference type="Proteomes" id="UP000032522">
    <property type="component" value="Unassembled WGS sequence"/>
</dbReference>
<sequence>MRDAFISLNSLKKAYGNETVFHSINLDINEGEMISLIGPSGAGKSTLLRCIAGLEELDEGHIWIEGKDMSAEPAHRRTIVMMFQQPLLFPHMTVTENIMYGLNFTKMTKRERLEQVSLYLKKINMENFRDFYPFQLSGGQQQRVSLARALITNPKLLLLDEPLSSLDNELRAEIRLWMKQWLKEKKISTIFITHDKEEAMLIGDRVVVMGKKIIQQCGSPIQVYDYPANSFVAEFFSDGIVINNELFIHTKHLEMSTSPNERWYVKWKGLVKEAFMKYGKFFYQINIIDLQTDVIIQSDVPFSNMQYVWVGVHSKGHIQTFKKDEETC</sequence>
<feature type="domain" description="ABC transporter" evidence="13">
    <location>
        <begin position="6"/>
        <end position="236"/>
    </location>
</feature>
<keyword evidence="7" id="KW-0406">Ion transport</keyword>
<dbReference type="GO" id="GO:0016887">
    <property type="term" value="F:ATP hydrolysis activity"/>
    <property type="evidence" value="ECO:0007669"/>
    <property type="project" value="InterPro"/>
</dbReference>
<dbReference type="FunFam" id="3.40.50.300:FF:000425">
    <property type="entry name" value="Probable ABC transporter, ATP-binding subunit"/>
    <property type="match status" value="1"/>
</dbReference>
<evidence type="ECO:0000256" key="8">
    <source>
        <dbReference type="ARBA" id="ARBA00023136"/>
    </source>
</evidence>
<gene>
    <name evidence="14" type="ORF">LG52_2454</name>
</gene>
<evidence type="ECO:0000256" key="2">
    <source>
        <dbReference type="ARBA" id="ARBA00022475"/>
    </source>
</evidence>
<evidence type="ECO:0000313" key="15">
    <source>
        <dbReference type="Proteomes" id="UP000032522"/>
    </source>
</evidence>
<keyword evidence="4" id="KW-0547">Nucleotide-binding</keyword>
<dbReference type="PANTHER" id="PTHR42781:SF4">
    <property type="entry name" value="SPERMIDINE_PUTRESCINE IMPORT ATP-BINDING PROTEIN POTA"/>
    <property type="match status" value="1"/>
</dbReference>
<name>A0A0D8BNK7_GEOKU</name>
<dbReference type="GO" id="GO:0016020">
    <property type="term" value="C:membrane"/>
    <property type="evidence" value="ECO:0007669"/>
    <property type="project" value="InterPro"/>
</dbReference>
<dbReference type="Gene3D" id="3.40.50.300">
    <property type="entry name" value="P-loop containing nucleotide triphosphate hydrolases"/>
    <property type="match status" value="1"/>
</dbReference>
<proteinExistence type="predicted"/>
<reference evidence="14 15" key="1">
    <citation type="submission" date="2015-01" db="EMBL/GenBank/DDBJ databases">
        <authorList>
            <person name="Filippidou S."/>
            <person name="Jeanneret N."/>
            <person name="Russel-Delif L."/>
            <person name="Junier T."/>
            <person name="Wunderlin T."/>
            <person name="Molina V."/>
            <person name="Johnson S.L."/>
            <person name="Davenport K.W."/>
            <person name="Chain P.S."/>
            <person name="Dorador C."/>
            <person name="Junier P."/>
        </authorList>
    </citation>
    <scope>NUCLEOTIDE SEQUENCE [LARGE SCALE GENOMIC DNA]</scope>
    <source>
        <strain evidence="14 15">Et7/4</strain>
    </source>
</reference>
<dbReference type="EMBL" id="JYBP01000003">
    <property type="protein sequence ID" value="KJE25778.1"/>
    <property type="molecule type" value="Genomic_DNA"/>
</dbReference>
<dbReference type="RefSeq" id="WP_052524508.1">
    <property type="nucleotide sequence ID" value="NZ_JYBP01000003.1"/>
</dbReference>
<dbReference type="PATRIC" id="fig|1462.6.peg.2743"/>
<dbReference type="EC" id="7.6.2.9" evidence="11"/>
<dbReference type="InterPro" id="IPR003593">
    <property type="entry name" value="AAA+_ATPase"/>
</dbReference>
<dbReference type="InterPro" id="IPR050093">
    <property type="entry name" value="ABC_SmlMolc_Importer"/>
</dbReference>
<keyword evidence="3" id="KW-0410">Iron transport</keyword>
<dbReference type="InterPro" id="IPR003439">
    <property type="entry name" value="ABC_transporter-like_ATP-bd"/>
</dbReference>
<dbReference type="Pfam" id="PF00005">
    <property type="entry name" value="ABC_tran"/>
    <property type="match status" value="1"/>
</dbReference>
<keyword evidence="1" id="KW-0813">Transport</keyword>
<evidence type="ECO:0000256" key="12">
    <source>
        <dbReference type="ARBA" id="ARBA00070305"/>
    </source>
</evidence>
<evidence type="ECO:0000256" key="5">
    <source>
        <dbReference type="ARBA" id="ARBA00022840"/>
    </source>
</evidence>
<evidence type="ECO:0000256" key="7">
    <source>
        <dbReference type="ARBA" id="ARBA00023065"/>
    </source>
</evidence>
<dbReference type="PANTHER" id="PTHR42781">
    <property type="entry name" value="SPERMIDINE/PUTRESCINE IMPORT ATP-BINDING PROTEIN POTA"/>
    <property type="match status" value="1"/>
</dbReference>
<evidence type="ECO:0000256" key="1">
    <source>
        <dbReference type="ARBA" id="ARBA00022448"/>
    </source>
</evidence>
<evidence type="ECO:0000259" key="13">
    <source>
        <dbReference type="PROSITE" id="PS50893"/>
    </source>
</evidence>
<evidence type="ECO:0000256" key="3">
    <source>
        <dbReference type="ARBA" id="ARBA00022496"/>
    </source>
</evidence>
<evidence type="ECO:0000256" key="10">
    <source>
        <dbReference type="ARBA" id="ARBA00063934"/>
    </source>
</evidence>
<comment type="subunit">
    <text evidence="10">The complex is composed of two ATP-binding proteins (OpuCA), two transmembrane proteins (OpuCB and OpuCD) and a solute-binding protein (OpuCC).</text>
</comment>
<dbReference type="InterPro" id="IPR017871">
    <property type="entry name" value="ABC_transporter-like_CS"/>
</dbReference>
<dbReference type="GO" id="GO:0005524">
    <property type="term" value="F:ATP binding"/>
    <property type="evidence" value="ECO:0007669"/>
    <property type="project" value="UniProtKB-KW"/>
</dbReference>
<evidence type="ECO:0000313" key="14">
    <source>
        <dbReference type="EMBL" id="KJE25778.1"/>
    </source>
</evidence>
<dbReference type="GO" id="GO:0015408">
    <property type="term" value="F:ABC-type ferric iron transporter activity"/>
    <property type="evidence" value="ECO:0007669"/>
    <property type="project" value="InterPro"/>
</dbReference>
<evidence type="ECO:0000256" key="11">
    <source>
        <dbReference type="ARBA" id="ARBA00066388"/>
    </source>
</evidence>
<evidence type="ECO:0000256" key="4">
    <source>
        <dbReference type="ARBA" id="ARBA00022741"/>
    </source>
</evidence>
<comment type="catalytic activity">
    <reaction evidence="9">
        <text>a quaternary ammonium(out) + ATP + H2O = a quaternary ammonium(in) + ADP + phosphate + H(+)</text>
        <dbReference type="Rhea" id="RHEA:11036"/>
        <dbReference type="ChEBI" id="CHEBI:15377"/>
        <dbReference type="ChEBI" id="CHEBI:15378"/>
        <dbReference type="ChEBI" id="CHEBI:30616"/>
        <dbReference type="ChEBI" id="CHEBI:35267"/>
        <dbReference type="ChEBI" id="CHEBI:43474"/>
        <dbReference type="ChEBI" id="CHEBI:456216"/>
        <dbReference type="EC" id="7.6.2.9"/>
    </reaction>
</comment>
<dbReference type="CDD" id="cd03259">
    <property type="entry name" value="ABC_Carb_Solutes_like"/>
    <property type="match status" value="1"/>
</dbReference>
<evidence type="ECO:0000256" key="9">
    <source>
        <dbReference type="ARBA" id="ARBA00052482"/>
    </source>
</evidence>
<dbReference type="SUPFAM" id="SSF52540">
    <property type="entry name" value="P-loop containing nucleoside triphosphate hydrolases"/>
    <property type="match status" value="1"/>
</dbReference>
<accession>A0A0D8BNK7</accession>
<dbReference type="AlphaFoldDB" id="A0A0D8BNK7"/>
<keyword evidence="6" id="KW-0408">Iron</keyword>
<protein>
    <recommendedName>
        <fullName evidence="12">Carnitine transport ATP-binding protein OpuCA</fullName>
        <ecNumber evidence="11">7.6.2.9</ecNumber>
    </recommendedName>
</protein>
<dbReference type="GO" id="GO:0015418">
    <property type="term" value="F:ABC-type quaternary ammonium compound transporting activity"/>
    <property type="evidence" value="ECO:0007669"/>
    <property type="project" value="UniProtKB-EC"/>
</dbReference>
<dbReference type="PROSITE" id="PS50893">
    <property type="entry name" value="ABC_TRANSPORTER_2"/>
    <property type="match status" value="1"/>
</dbReference>
<dbReference type="SMART" id="SM00382">
    <property type="entry name" value="AAA"/>
    <property type="match status" value="1"/>
</dbReference>